<protein>
    <submittedName>
        <fullName evidence="3">Uncharacterized protein</fullName>
    </submittedName>
</protein>
<feature type="region of interest" description="Disordered" evidence="1">
    <location>
        <begin position="101"/>
        <end position="123"/>
    </location>
</feature>
<evidence type="ECO:0000313" key="3">
    <source>
        <dbReference type="EMBL" id="KAF1981094.1"/>
    </source>
</evidence>
<sequence>MLVILFLSVILVVVWVASRSCFIWLPGAHSSNFQLSIIPIRPLTHLPTHLKMADPHENPRQNSFQLAKALSQATKTRGHVTKALLARAAALSESHREELANFHDASTSAVENAFPKARSEETSQAMFGRLQSALSQDLQDYGAAIHGASRQHNSAERRSSINTSGQTPESPAGIEEEPMRREEPRSAQQPTQESSSVARETFGRDLGGLRSFEHPGRTRRRPNGTMPARLRLQREGSWTLQHLMGAFAEQGHHARHMVLLHSWEPKSSMACNIMASI</sequence>
<feature type="compositionally biased region" description="Polar residues" evidence="1">
    <location>
        <begin position="186"/>
        <end position="198"/>
    </location>
</feature>
<feature type="chain" id="PRO_5026294172" evidence="2">
    <location>
        <begin position="21"/>
        <end position="277"/>
    </location>
</feature>
<evidence type="ECO:0000313" key="4">
    <source>
        <dbReference type="Proteomes" id="UP000800041"/>
    </source>
</evidence>
<accession>A0A6G1GJU8</accession>
<dbReference type="Proteomes" id="UP000800041">
    <property type="component" value="Unassembled WGS sequence"/>
</dbReference>
<feature type="compositionally biased region" description="Polar residues" evidence="1">
    <location>
        <begin position="160"/>
        <end position="169"/>
    </location>
</feature>
<evidence type="ECO:0000256" key="1">
    <source>
        <dbReference type="SAM" id="MobiDB-lite"/>
    </source>
</evidence>
<feature type="signal peptide" evidence="2">
    <location>
        <begin position="1"/>
        <end position="20"/>
    </location>
</feature>
<evidence type="ECO:0000256" key="2">
    <source>
        <dbReference type="SAM" id="SignalP"/>
    </source>
</evidence>
<feature type="region of interest" description="Disordered" evidence="1">
    <location>
        <begin position="147"/>
        <end position="226"/>
    </location>
</feature>
<keyword evidence="2" id="KW-0732">Signal</keyword>
<reference evidence="3" key="1">
    <citation type="journal article" date="2020" name="Stud. Mycol.">
        <title>101 Dothideomycetes genomes: a test case for predicting lifestyles and emergence of pathogens.</title>
        <authorList>
            <person name="Haridas S."/>
            <person name="Albert R."/>
            <person name="Binder M."/>
            <person name="Bloem J."/>
            <person name="Labutti K."/>
            <person name="Salamov A."/>
            <person name="Andreopoulos B."/>
            <person name="Baker S."/>
            <person name="Barry K."/>
            <person name="Bills G."/>
            <person name="Bluhm B."/>
            <person name="Cannon C."/>
            <person name="Castanera R."/>
            <person name="Culley D."/>
            <person name="Daum C."/>
            <person name="Ezra D."/>
            <person name="Gonzalez J."/>
            <person name="Henrissat B."/>
            <person name="Kuo A."/>
            <person name="Liang C."/>
            <person name="Lipzen A."/>
            <person name="Lutzoni F."/>
            <person name="Magnuson J."/>
            <person name="Mondo S."/>
            <person name="Nolan M."/>
            <person name="Ohm R."/>
            <person name="Pangilinan J."/>
            <person name="Park H.-J."/>
            <person name="Ramirez L."/>
            <person name="Alfaro M."/>
            <person name="Sun H."/>
            <person name="Tritt A."/>
            <person name="Yoshinaga Y."/>
            <person name="Zwiers L.-H."/>
            <person name="Turgeon B."/>
            <person name="Goodwin S."/>
            <person name="Spatafora J."/>
            <person name="Crous P."/>
            <person name="Grigoriev I."/>
        </authorList>
    </citation>
    <scope>NUCLEOTIDE SEQUENCE</scope>
    <source>
        <strain evidence="3">CBS 113979</strain>
    </source>
</reference>
<organism evidence="3 4">
    <name type="scientific">Aulographum hederae CBS 113979</name>
    <dbReference type="NCBI Taxonomy" id="1176131"/>
    <lineage>
        <taxon>Eukaryota</taxon>
        <taxon>Fungi</taxon>
        <taxon>Dikarya</taxon>
        <taxon>Ascomycota</taxon>
        <taxon>Pezizomycotina</taxon>
        <taxon>Dothideomycetes</taxon>
        <taxon>Pleosporomycetidae</taxon>
        <taxon>Aulographales</taxon>
        <taxon>Aulographaceae</taxon>
    </lineage>
</organism>
<keyword evidence="4" id="KW-1185">Reference proteome</keyword>
<gene>
    <name evidence="3" type="ORF">K402DRAFT_251841</name>
</gene>
<proteinExistence type="predicted"/>
<name>A0A6G1GJU8_9PEZI</name>
<dbReference type="AlphaFoldDB" id="A0A6G1GJU8"/>
<dbReference type="EMBL" id="ML977208">
    <property type="protein sequence ID" value="KAF1981094.1"/>
    <property type="molecule type" value="Genomic_DNA"/>
</dbReference>